<feature type="region of interest" description="Disordered" evidence="1">
    <location>
        <begin position="70"/>
        <end position="95"/>
    </location>
</feature>
<dbReference type="RefSeq" id="XP_013355081.1">
    <property type="nucleotide sequence ID" value="XM_013499627.1"/>
</dbReference>
<reference evidence="2" key="2">
    <citation type="submission" date="2013-10" db="EMBL/GenBank/DDBJ databases">
        <authorList>
            <person name="Aslett M."/>
        </authorList>
    </citation>
    <scope>NUCLEOTIDE SEQUENCE [LARGE SCALE GENOMIC DNA]</scope>
    <source>
        <strain evidence="2">Houghton</strain>
    </source>
</reference>
<organism evidence="2 3">
    <name type="scientific">Eimeria mitis</name>
    <dbReference type="NCBI Taxonomy" id="44415"/>
    <lineage>
        <taxon>Eukaryota</taxon>
        <taxon>Sar</taxon>
        <taxon>Alveolata</taxon>
        <taxon>Apicomplexa</taxon>
        <taxon>Conoidasida</taxon>
        <taxon>Coccidia</taxon>
        <taxon>Eucoccidiorida</taxon>
        <taxon>Eimeriorina</taxon>
        <taxon>Eimeriidae</taxon>
        <taxon>Eimeria</taxon>
    </lineage>
</organism>
<accession>U6K6R1</accession>
<dbReference type="GeneID" id="25379224"/>
<evidence type="ECO:0000256" key="1">
    <source>
        <dbReference type="SAM" id="MobiDB-lite"/>
    </source>
</evidence>
<dbReference type="VEuPathDB" id="ToxoDB:EMH_0045120"/>
<dbReference type="AlphaFoldDB" id="U6K6R1"/>
<dbReference type="EMBL" id="HG684243">
    <property type="protein sequence ID" value="CDJ32516.1"/>
    <property type="molecule type" value="Genomic_DNA"/>
</dbReference>
<keyword evidence="3" id="KW-1185">Reference proteome</keyword>
<proteinExistence type="predicted"/>
<sequence length="246" mass="27534">MFLNDAFTTSRVYALDAPPLRQLFEVASAEPAVDSDILFTLLGNCLGRGDPLPAAHALDPEAWLEEIPDASGKTEDEEKAQPASSEAVKADDKQSVLSQEEVNSLVMELEKLIGMSWRQAELSKPKRRPVYAAETLGRHLLAFDAIVCGIQLLGDKMQLPLWWNQYVAAFDHSPSHLLPYGSPKPEGIYRMMIRRLLGALEIYKRGKRPPLPEVIALKTMLFAHKDAPGRLKDHKWDPWREDAKGP</sequence>
<name>U6K6R1_9EIME</name>
<dbReference type="OrthoDB" id="347609at2759"/>
<evidence type="ECO:0000313" key="2">
    <source>
        <dbReference type="EMBL" id="CDJ32516.1"/>
    </source>
</evidence>
<protein>
    <submittedName>
        <fullName evidence="2">Uncharacterized protein</fullName>
    </submittedName>
</protein>
<evidence type="ECO:0000313" key="3">
    <source>
        <dbReference type="Proteomes" id="UP000030744"/>
    </source>
</evidence>
<reference evidence="2" key="1">
    <citation type="submission" date="2013-10" db="EMBL/GenBank/DDBJ databases">
        <title>Genomic analysis of the causative agents of coccidiosis in chickens.</title>
        <authorList>
            <person name="Reid A.J."/>
            <person name="Blake D."/>
            <person name="Billington K."/>
            <person name="Browne H."/>
            <person name="Dunn M."/>
            <person name="Hung S."/>
            <person name="Kawahara F."/>
            <person name="Miranda-Saavedra D."/>
            <person name="Mourier T."/>
            <person name="Nagra H."/>
            <person name="Otto T.D."/>
            <person name="Rawlings N."/>
            <person name="Sanchez A."/>
            <person name="Sanders M."/>
            <person name="Subramaniam C."/>
            <person name="Tay Y."/>
            <person name="Dear P."/>
            <person name="Doerig C."/>
            <person name="Gruber A."/>
            <person name="Parkinson J."/>
            <person name="Shirley M."/>
            <person name="Wan K.L."/>
            <person name="Berriman M."/>
            <person name="Tomley F."/>
            <person name="Pain A."/>
        </authorList>
    </citation>
    <scope>NUCLEOTIDE SEQUENCE [LARGE SCALE GENOMIC DNA]</scope>
    <source>
        <strain evidence="2">Houghton</strain>
    </source>
</reference>
<dbReference type="Proteomes" id="UP000030744">
    <property type="component" value="Unassembled WGS sequence"/>
</dbReference>
<gene>
    <name evidence="2" type="ORF">EMH_0045120</name>
</gene>